<protein>
    <submittedName>
        <fullName evidence="2">Meiosis specific protein SPO22</fullName>
    </submittedName>
</protein>
<dbReference type="InterPro" id="IPR039057">
    <property type="entry name" value="Spo22/ZIP4"/>
</dbReference>
<dbReference type="Proteomes" id="UP000076744">
    <property type="component" value="Unassembled WGS sequence"/>
</dbReference>
<keyword evidence="3" id="KW-1185">Reference proteome</keyword>
<dbReference type="PANTHER" id="PTHR40375:SF2">
    <property type="entry name" value="SPORULATION-SPECIFIC PROTEIN 22"/>
    <property type="match status" value="1"/>
</dbReference>
<dbReference type="EMBL" id="AZHB01000044">
    <property type="protein sequence ID" value="OAA52867.1"/>
    <property type="molecule type" value="Genomic_DNA"/>
</dbReference>
<dbReference type="GO" id="GO:0051321">
    <property type="term" value="P:meiotic cell cycle"/>
    <property type="evidence" value="ECO:0007669"/>
    <property type="project" value="UniProtKB-KW"/>
</dbReference>
<reference evidence="2 3" key="1">
    <citation type="journal article" date="2016" name="Genome Biol. Evol.">
        <title>Divergent and convergent evolution of fungal pathogenicity.</title>
        <authorList>
            <person name="Shang Y."/>
            <person name="Xiao G."/>
            <person name="Zheng P."/>
            <person name="Cen K."/>
            <person name="Zhan S."/>
            <person name="Wang C."/>
        </authorList>
    </citation>
    <scope>NUCLEOTIDE SEQUENCE [LARGE SCALE GENOMIC DNA]</scope>
    <source>
        <strain evidence="2 3">ARSEF 2679</strain>
    </source>
</reference>
<name>A0A167LB11_CORFA</name>
<dbReference type="GeneID" id="30025542"/>
<proteinExistence type="predicted"/>
<dbReference type="InterPro" id="IPR013940">
    <property type="entry name" value="Spo22/ZIP4/TEX11"/>
</dbReference>
<dbReference type="GO" id="GO:0090173">
    <property type="term" value="P:regulation of synaptonemal complex assembly"/>
    <property type="evidence" value="ECO:0007669"/>
    <property type="project" value="InterPro"/>
</dbReference>
<evidence type="ECO:0000313" key="3">
    <source>
        <dbReference type="Proteomes" id="UP000076744"/>
    </source>
</evidence>
<gene>
    <name evidence="2" type="ORF">ISF_09250</name>
</gene>
<accession>A0A167LB11</accession>
<dbReference type="PANTHER" id="PTHR40375">
    <property type="entry name" value="SPORULATION-SPECIFIC PROTEIN 22"/>
    <property type="match status" value="1"/>
</dbReference>
<evidence type="ECO:0000313" key="2">
    <source>
        <dbReference type="EMBL" id="OAA52867.1"/>
    </source>
</evidence>
<dbReference type="Pfam" id="PF08631">
    <property type="entry name" value="SPO22"/>
    <property type="match status" value="1"/>
</dbReference>
<keyword evidence="1" id="KW-0469">Meiosis</keyword>
<evidence type="ECO:0000256" key="1">
    <source>
        <dbReference type="ARBA" id="ARBA00023254"/>
    </source>
</evidence>
<sequence>MDSKAPFKQSPPPSVVANKPAATLLHFATDLESSVRNGGEVNHSDLEYYTLRANDPSQFPVGTLAQDTAHQLESIGRRIWNTFLRKQGGVFDEERSRSELRFCLRARLFGYLLLGIGLVQRPEANAAQSTAYLIRLGLALSKVCIKHSDLGSARIALQKITEYLSCRSGCISPAGGDNAVIRQSDHACYYILRIALSWKDDRLDLAEHMYAKATQHTPYIDTGTRMTLVHVLTQIGESIVAKSNPLDAAPWFRRAAAESRAYSDNNRDTLGTEADMRTHQQTQLKAHWGLVQCLAGLKSREPLQEALSVVQAAQAEFGERRIEVLEMLVAVQTAQGNATDALTDLLEGLLS</sequence>
<dbReference type="OrthoDB" id="65716at2759"/>
<organism evidence="2 3">
    <name type="scientific">Cordyceps fumosorosea (strain ARSEF 2679)</name>
    <name type="common">Isaria fumosorosea</name>
    <dbReference type="NCBI Taxonomy" id="1081104"/>
    <lineage>
        <taxon>Eukaryota</taxon>
        <taxon>Fungi</taxon>
        <taxon>Dikarya</taxon>
        <taxon>Ascomycota</taxon>
        <taxon>Pezizomycotina</taxon>
        <taxon>Sordariomycetes</taxon>
        <taxon>Hypocreomycetidae</taxon>
        <taxon>Hypocreales</taxon>
        <taxon>Cordycipitaceae</taxon>
        <taxon>Cordyceps</taxon>
    </lineage>
</organism>
<dbReference type="AlphaFoldDB" id="A0A167LB11"/>
<comment type="caution">
    <text evidence="2">The sequence shown here is derived from an EMBL/GenBank/DDBJ whole genome shotgun (WGS) entry which is preliminary data.</text>
</comment>
<dbReference type="RefSeq" id="XP_018699956.1">
    <property type="nucleotide sequence ID" value="XM_018852853.1"/>
</dbReference>